<evidence type="ECO:0000256" key="4">
    <source>
        <dbReference type="ARBA" id="ARBA00022989"/>
    </source>
</evidence>
<reference evidence="8" key="1">
    <citation type="journal article" date="2019" name="Int. J. Syst. Evol. Microbiol.">
        <title>The Global Catalogue of Microorganisms (GCM) 10K type strain sequencing project: providing services to taxonomists for standard genome sequencing and annotation.</title>
        <authorList>
            <consortium name="The Broad Institute Genomics Platform"/>
            <consortium name="The Broad Institute Genome Sequencing Center for Infectious Disease"/>
            <person name="Wu L."/>
            <person name="Ma J."/>
        </authorList>
    </citation>
    <scope>NUCLEOTIDE SEQUENCE [LARGE SCALE GENOMIC DNA]</scope>
    <source>
        <strain evidence="8">KCTC 42808</strain>
    </source>
</reference>
<comment type="subcellular location">
    <subcellularLocation>
        <location evidence="1">Membrane</location>
        <topology evidence="1">Multi-pass membrane protein</topology>
    </subcellularLocation>
</comment>
<evidence type="ECO:0000256" key="5">
    <source>
        <dbReference type="ARBA" id="ARBA00023136"/>
    </source>
</evidence>
<keyword evidence="8" id="KW-1185">Reference proteome</keyword>
<dbReference type="EMBL" id="JBHULM010000007">
    <property type="protein sequence ID" value="MFD2541739.1"/>
    <property type="molecule type" value="Genomic_DNA"/>
</dbReference>
<keyword evidence="5 6" id="KW-0472">Membrane</keyword>
<dbReference type="Gene3D" id="1.20.1260.100">
    <property type="entry name" value="TspO/MBR protein"/>
    <property type="match status" value="1"/>
</dbReference>
<dbReference type="PANTHER" id="PTHR10057">
    <property type="entry name" value="PERIPHERAL-TYPE BENZODIAZEPINE RECEPTOR"/>
    <property type="match status" value="1"/>
</dbReference>
<comment type="similarity">
    <text evidence="2">Belongs to the TspO/BZRP family.</text>
</comment>
<dbReference type="Proteomes" id="UP001597467">
    <property type="component" value="Unassembled WGS sequence"/>
</dbReference>
<dbReference type="CDD" id="cd15904">
    <property type="entry name" value="TSPO_MBR"/>
    <property type="match status" value="1"/>
</dbReference>
<keyword evidence="4 6" id="KW-1133">Transmembrane helix</keyword>
<evidence type="ECO:0000256" key="1">
    <source>
        <dbReference type="ARBA" id="ARBA00004141"/>
    </source>
</evidence>
<evidence type="ECO:0000256" key="6">
    <source>
        <dbReference type="SAM" id="Phobius"/>
    </source>
</evidence>
<sequence>MPFYKVLISFLILNFGALGLGSWLMNNGPRSEWYINLNQAPWTPPGWAFGVAWTLIMICFSVYMAQLYIKFPTKEVITLFALQFFLNVIWNYVFFNQHLILLGFLVIILLTILVCYFFFKFQDIQTRYLLLPYIIWLCIATSLNGYILINN</sequence>
<evidence type="ECO:0000256" key="3">
    <source>
        <dbReference type="ARBA" id="ARBA00022692"/>
    </source>
</evidence>
<dbReference type="PANTHER" id="PTHR10057:SF0">
    <property type="entry name" value="TRANSLOCATOR PROTEIN"/>
    <property type="match status" value="1"/>
</dbReference>
<evidence type="ECO:0000256" key="2">
    <source>
        <dbReference type="ARBA" id="ARBA00007524"/>
    </source>
</evidence>
<feature type="transmembrane region" description="Helical" evidence="6">
    <location>
        <begin position="7"/>
        <end position="26"/>
    </location>
</feature>
<protein>
    <submittedName>
        <fullName evidence="7">TspO/MBR family protein</fullName>
    </submittedName>
</protein>
<dbReference type="PIRSF" id="PIRSF005859">
    <property type="entry name" value="PBR"/>
    <property type="match status" value="1"/>
</dbReference>
<comment type="caution">
    <text evidence="7">The sequence shown here is derived from an EMBL/GenBank/DDBJ whole genome shotgun (WGS) entry which is preliminary data.</text>
</comment>
<keyword evidence="3 6" id="KW-0812">Transmembrane</keyword>
<feature type="transmembrane region" description="Helical" evidence="6">
    <location>
        <begin position="76"/>
        <end position="93"/>
    </location>
</feature>
<feature type="transmembrane region" description="Helical" evidence="6">
    <location>
        <begin position="46"/>
        <end position="69"/>
    </location>
</feature>
<organism evidence="7 8">
    <name type="scientific">Lacinutrix gracilariae</name>
    <dbReference type="NCBI Taxonomy" id="1747198"/>
    <lineage>
        <taxon>Bacteria</taxon>
        <taxon>Pseudomonadati</taxon>
        <taxon>Bacteroidota</taxon>
        <taxon>Flavobacteriia</taxon>
        <taxon>Flavobacteriales</taxon>
        <taxon>Flavobacteriaceae</taxon>
        <taxon>Lacinutrix</taxon>
    </lineage>
</organism>
<feature type="transmembrane region" description="Helical" evidence="6">
    <location>
        <begin position="128"/>
        <end position="149"/>
    </location>
</feature>
<evidence type="ECO:0000313" key="8">
    <source>
        <dbReference type="Proteomes" id="UP001597467"/>
    </source>
</evidence>
<dbReference type="InterPro" id="IPR038330">
    <property type="entry name" value="TspO/MBR-related_sf"/>
</dbReference>
<dbReference type="RefSeq" id="WP_379901758.1">
    <property type="nucleotide sequence ID" value="NZ_JBHULM010000007.1"/>
</dbReference>
<name>A0ABW5JYK8_9FLAO</name>
<dbReference type="InterPro" id="IPR004307">
    <property type="entry name" value="TspO_MBR"/>
</dbReference>
<feature type="transmembrane region" description="Helical" evidence="6">
    <location>
        <begin position="99"/>
        <end position="119"/>
    </location>
</feature>
<gene>
    <name evidence="7" type="ORF">ACFSSB_05350</name>
</gene>
<proteinExistence type="inferred from homology"/>
<accession>A0ABW5JYK8</accession>
<evidence type="ECO:0000313" key="7">
    <source>
        <dbReference type="EMBL" id="MFD2541739.1"/>
    </source>
</evidence>
<dbReference type="Pfam" id="PF03073">
    <property type="entry name" value="TspO_MBR"/>
    <property type="match status" value="1"/>
</dbReference>